<evidence type="ECO:0000256" key="5">
    <source>
        <dbReference type="ARBA" id="ARBA00022679"/>
    </source>
</evidence>
<protein>
    <recommendedName>
        <fullName evidence="3">FAD:protein FMN transferase</fullName>
        <ecNumber evidence="2">2.7.1.180</ecNumber>
    </recommendedName>
    <alternativeName>
        <fullName evidence="9">Flavin transferase</fullName>
    </alternativeName>
</protein>
<keyword evidence="6" id="KW-0479">Metal-binding</keyword>
<comment type="caution">
    <text evidence="11">The sequence shown here is derived from an EMBL/GenBank/DDBJ whole genome shotgun (WGS) entry which is preliminary data.</text>
</comment>
<keyword evidence="7" id="KW-0274">FAD</keyword>
<evidence type="ECO:0000256" key="7">
    <source>
        <dbReference type="ARBA" id="ARBA00022827"/>
    </source>
</evidence>
<organism evidence="11 12">
    <name type="scientific">Nocardioides astragali</name>
    <dbReference type="NCBI Taxonomy" id="1776736"/>
    <lineage>
        <taxon>Bacteria</taxon>
        <taxon>Bacillati</taxon>
        <taxon>Actinomycetota</taxon>
        <taxon>Actinomycetes</taxon>
        <taxon>Propionibacteriales</taxon>
        <taxon>Nocardioidaceae</taxon>
        <taxon>Nocardioides</taxon>
    </lineage>
</organism>
<dbReference type="RefSeq" id="WP_255892126.1">
    <property type="nucleotide sequence ID" value="NZ_JAFMZM010000005.1"/>
</dbReference>
<gene>
    <name evidence="11" type="ORF">ACFQO6_09200</name>
</gene>
<dbReference type="PANTHER" id="PTHR30040">
    <property type="entry name" value="THIAMINE BIOSYNTHESIS LIPOPROTEIN APBE"/>
    <property type="match status" value="1"/>
</dbReference>
<keyword evidence="12" id="KW-1185">Reference proteome</keyword>
<reference evidence="12" key="1">
    <citation type="journal article" date="2019" name="Int. J. Syst. Evol. Microbiol.">
        <title>The Global Catalogue of Microorganisms (GCM) 10K type strain sequencing project: providing services to taxonomists for standard genome sequencing and annotation.</title>
        <authorList>
            <consortium name="The Broad Institute Genomics Platform"/>
            <consortium name="The Broad Institute Genome Sequencing Center for Infectious Disease"/>
            <person name="Wu L."/>
            <person name="Ma J."/>
        </authorList>
    </citation>
    <scope>NUCLEOTIDE SEQUENCE [LARGE SCALE GENOMIC DNA]</scope>
    <source>
        <strain evidence="12">FCH27</strain>
    </source>
</reference>
<dbReference type="Pfam" id="PF02424">
    <property type="entry name" value="ApbE"/>
    <property type="match status" value="1"/>
</dbReference>
<dbReference type="GO" id="GO:0016740">
    <property type="term" value="F:transferase activity"/>
    <property type="evidence" value="ECO:0007669"/>
    <property type="project" value="UniProtKB-KW"/>
</dbReference>
<evidence type="ECO:0000313" key="11">
    <source>
        <dbReference type="EMBL" id="MFC7360443.1"/>
    </source>
</evidence>
<dbReference type="InterPro" id="IPR003374">
    <property type="entry name" value="ApbE-like_sf"/>
</dbReference>
<comment type="catalytic activity">
    <reaction evidence="10">
        <text>L-threonyl-[protein] + FAD = FMN-L-threonyl-[protein] + AMP + H(+)</text>
        <dbReference type="Rhea" id="RHEA:36847"/>
        <dbReference type="Rhea" id="RHEA-COMP:11060"/>
        <dbReference type="Rhea" id="RHEA-COMP:11061"/>
        <dbReference type="ChEBI" id="CHEBI:15378"/>
        <dbReference type="ChEBI" id="CHEBI:30013"/>
        <dbReference type="ChEBI" id="CHEBI:57692"/>
        <dbReference type="ChEBI" id="CHEBI:74257"/>
        <dbReference type="ChEBI" id="CHEBI:456215"/>
        <dbReference type="EC" id="2.7.1.180"/>
    </reaction>
</comment>
<evidence type="ECO:0000256" key="6">
    <source>
        <dbReference type="ARBA" id="ARBA00022723"/>
    </source>
</evidence>
<evidence type="ECO:0000256" key="1">
    <source>
        <dbReference type="ARBA" id="ARBA00001946"/>
    </source>
</evidence>
<evidence type="ECO:0000256" key="10">
    <source>
        <dbReference type="ARBA" id="ARBA00048540"/>
    </source>
</evidence>
<dbReference type="Proteomes" id="UP001596524">
    <property type="component" value="Unassembled WGS sequence"/>
</dbReference>
<sequence length="307" mass="32019">MGVAPRHATFRALGTEVYVAVRRSAQLDRALAVTRVVLRDVDEVASRFRDDSDLARVNARPGRWVAVDPLLVSAVEVACAAARQTDGLVNPLLGRALVQVGYDRDFALIEHTAAGPSTEPDPPPLDAWREIRTAPDGYVLIPQDTALDLGATGKAWAADLVAAALTEHLDCSAIVSVGGDVRVASPDGGAWPVAVSERPGSEPAEITALVDGGLATSTTTVRRWTRHGIRHHHLLDPRTGIPASGTWRTATAAGTTCVGANTASTAAIVLGSPAAGWLEARGVAARLVDQQGAVVRTGAWPRGGRAA</sequence>
<proteinExistence type="predicted"/>
<dbReference type="EMBL" id="JBHTCH010000012">
    <property type="protein sequence ID" value="MFC7360443.1"/>
    <property type="molecule type" value="Genomic_DNA"/>
</dbReference>
<evidence type="ECO:0000313" key="12">
    <source>
        <dbReference type="Proteomes" id="UP001596524"/>
    </source>
</evidence>
<name>A0ABW2N2U6_9ACTN</name>
<evidence type="ECO:0000256" key="8">
    <source>
        <dbReference type="ARBA" id="ARBA00022842"/>
    </source>
</evidence>
<evidence type="ECO:0000256" key="2">
    <source>
        <dbReference type="ARBA" id="ARBA00011955"/>
    </source>
</evidence>
<dbReference type="InterPro" id="IPR024932">
    <property type="entry name" value="ApbE"/>
</dbReference>
<evidence type="ECO:0000256" key="9">
    <source>
        <dbReference type="ARBA" id="ARBA00031306"/>
    </source>
</evidence>
<dbReference type="EC" id="2.7.1.180" evidence="2"/>
<dbReference type="PANTHER" id="PTHR30040:SF2">
    <property type="entry name" value="FAD:PROTEIN FMN TRANSFERASE"/>
    <property type="match status" value="1"/>
</dbReference>
<comment type="cofactor">
    <cofactor evidence="1">
        <name>Mg(2+)</name>
        <dbReference type="ChEBI" id="CHEBI:18420"/>
    </cofactor>
</comment>
<evidence type="ECO:0000256" key="4">
    <source>
        <dbReference type="ARBA" id="ARBA00022630"/>
    </source>
</evidence>
<dbReference type="Gene3D" id="3.10.520.10">
    <property type="entry name" value="ApbE-like domains"/>
    <property type="match status" value="1"/>
</dbReference>
<dbReference type="SUPFAM" id="SSF143631">
    <property type="entry name" value="ApbE-like"/>
    <property type="match status" value="1"/>
</dbReference>
<evidence type="ECO:0000256" key="3">
    <source>
        <dbReference type="ARBA" id="ARBA00016337"/>
    </source>
</evidence>
<keyword evidence="4" id="KW-0285">Flavoprotein</keyword>
<accession>A0ABW2N2U6</accession>
<keyword evidence="5 11" id="KW-0808">Transferase</keyword>
<keyword evidence="8" id="KW-0460">Magnesium</keyword>